<protein>
    <submittedName>
        <fullName evidence="7">SNF2-related protein</fullName>
    </submittedName>
</protein>
<evidence type="ECO:0000256" key="3">
    <source>
        <dbReference type="SAM" id="MobiDB-lite"/>
    </source>
</evidence>
<dbReference type="CDD" id="cd17919">
    <property type="entry name" value="DEXHc_Snf"/>
    <property type="match status" value="1"/>
</dbReference>
<dbReference type="Gene3D" id="3.40.50.10810">
    <property type="entry name" value="Tandem AAA-ATPase domain"/>
    <property type="match status" value="1"/>
</dbReference>
<dbReference type="PATRIC" id="fig|1618446.3.peg.705"/>
<evidence type="ECO:0000313" key="8">
    <source>
        <dbReference type="Proteomes" id="UP000034050"/>
    </source>
</evidence>
<gene>
    <name evidence="7" type="ORF">UV61_C0006G0045</name>
</gene>
<dbReference type="PROSITE" id="PS50966">
    <property type="entry name" value="ZF_SWIM"/>
    <property type="match status" value="1"/>
</dbReference>
<dbReference type="InterPro" id="IPR014001">
    <property type="entry name" value="Helicase_ATP-bd"/>
</dbReference>
<keyword evidence="2" id="KW-0863">Zinc-finger</keyword>
<dbReference type="EMBL" id="LCFD01000006">
    <property type="protein sequence ID" value="KKS86844.1"/>
    <property type="molecule type" value="Genomic_DNA"/>
</dbReference>
<feature type="domain" description="Helicase C-terminal" evidence="6">
    <location>
        <begin position="521"/>
        <end position="669"/>
    </location>
</feature>
<evidence type="ECO:0000259" key="5">
    <source>
        <dbReference type="PROSITE" id="PS51192"/>
    </source>
</evidence>
<dbReference type="Pfam" id="PF00271">
    <property type="entry name" value="Helicase_C"/>
    <property type="match status" value="1"/>
</dbReference>
<dbReference type="PROSITE" id="PS51194">
    <property type="entry name" value="HELICASE_CTER"/>
    <property type="match status" value="1"/>
</dbReference>
<feature type="region of interest" description="Disordered" evidence="3">
    <location>
        <begin position="700"/>
        <end position="723"/>
    </location>
</feature>
<dbReference type="PANTHER" id="PTHR10799">
    <property type="entry name" value="SNF2/RAD54 HELICASE FAMILY"/>
    <property type="match status" value="1"/>
</dbReference>
<evidence type="ECO:0000259" key="4">
    <source>
        <dbReference type="PROSITE" id="PS50966"/>
    </source>
</evidence>
<sequence>MKKKGKKRPLVSYHKKPDELSVDEWQKALRRQIVRDQPFIITKQEGEHLVFTDYTVNNQQSAGVYKVAIRSPGRGLNFCTCMDFKINDLGTCKHVEAVLLTISRNKKLARLLTQGFTPSYSSLFLKYNPTRHVRLRIGTDQTAEFQKLATHYFDSNHCLLPESFDTIETFIQEAAKISPHFRCYSDAMEFILTVRANKKRAAYLDNLFKYATASAYFEKVIKTTLYPYQHQGILFAVRAGRALIADDMGLGKTIQAIAVAELLRKELGITHTLIVCPTSLKYQWKSEIGKFTDSSVTVIEGDALTRKKQYQDESFYKIVSYNTVMIDSQSIKNTEPDLVILDEAQRIKNWKTRTAREVKKITSPYALVLTGTPLENKLEDLYSIIQFIDPFRLGSLYKFLEQHQIKNDHGKVVGYKNLNAIGTVLSDIVIRRRKKEVLAQLPERVDKHLFVPMTQEQVNIHEEYAATVSRLVNKWKRFGFLDEKDRQRLLLSLNCMRMVCDSTYILDQQTRFDTKITEVMNILDDILVTNTEKVVIFSQWERMTRLVVSELAARGVGYEYLHGGVPSEKRKDLIHNFHELSDRRIFVSTDAGGVGLNLQCASFLINLDIPWNPAVLEQRIARIHRLGQKRNVQIINLVSQNTIEHRMLDVLRFKSSLFSGVLDHGEDQIFMGSDKFKQFMKSVETITAQKKTAQPVAIQEAQEIDNKDTSEEEASGQKEEIRSRQTTAQLFTVAADFFGILAKTFSDTTSANDGMSLSVHKDEKTGKQYIKIPLENEQVVSKAVAAFTGLVSLLKKP</sequence>
<keyword evidence="2" id="KW-0862">Zinc</keyword>
<reference evidence="7 8" key="1">
    <citation type="journal article" date="2015" name="Nature">
        <title>rRNA introns, odd ribosomes, and small enigmatic genomes across a large radiation of phyla.</title>
        <authorList>
            <person name="Brown C.T."/>
            <person name="Hug L.A."/>
            <person name="Thomas B.C."/>
            <person name="Sharon I."/>
            <person name="Castelle C.J."/>
            <person name="Singh A."/>
            <person name="Wilkins M.J."/>
            <person name="Williams K.H."/>
            <person name="Banfield J.F."/>
        </authorList>
    </citation>
    <scope>NUCLEOTIDE SEQUENCE [LARGE SCALE GENOMIC DNA]</scope>
</reference>
<evidence type="ECO:0000256" key="1">
    <source>
        <dbReference type="ARBA" id="ARBA00022801"/>
    </source>
</evidence>
<keyword evidence="1" id="KW-0378">Hydrolase</keyword>
<accession>A0A0G1CMT8</accession>
<dbReference type="Pfam" id="PF00176">
    <property type="entry name" value="SNF2-rel_dom"/>
    <property type="match status" value="1"/>
</dbReference>
<dbReference type="InterPro" id="IPR000330">
    <property type="entry name" value="SNF2_N"/>
</dbReference>
<dbReference type="CDD" id="cd18793">
    <property type="entry name" value="SF2_C_SNF"/>
    <property type="match status" value="1"/>
</dbReference>
<dbReference type="PROSITE" id="PS51192">
    <property type="entry name" value="HELICASE_ATP_BIND_1"/>
    <property type="match status" value="1"/>
</dbReference>
<dbReference type="GO" id="GO:0005524">
    <property type="term" value="F:ATP binding"/>
    <property type="evidence" value="ECO:0007669"/>
    <property type="project" value="InterPro"/>
</dbReference>
<dbReference type="SMART" id="SM00490">
    <property type="entry name" value="HELICc"/>
    <property type="match status" value="1"/>
</dbReference>
<dbReference type="InterPro" id="IPR007527">
    <property type="entry name" value="Znf_SWIM"/>
</dbReference>
<evidence type="ECO:0000313" key="7">
    <source>
        <dbReference type="EMBL" id="KKS86844.1"/>
    </source>
</evidence>
<organism evidence="7 8">
    <name type="scientific">Candidatus Gottesmanbacteria bacterium GW2011_GWB1_43_11</name>
    <dbReference type="NCBI Taxonomy" id="1618446"/>
    <lineage>
        <taxon>Bacteria</taxon>
        <taxon>Candidatus Gottesmaniibacteriota</taxon>
    </lineage>
</organism>
<dbReference type="Proteomes" id="UP000034050">
    <property type="component" value="Unassembled WGS sequence"/>
</dbReference>
<dbReference type="InterPro" id="IPR027417">
    <property type="entry name" value="P-loop_NTPase"/>
</dbReference>
<dbReference type="InterPro" id="IPR049730">
    <property type="entry name" value="SNF2/RAD54-like_C"/>
</dbReference>
<name>A0A0G1CMT8_9BACT</name>
<feature type="domain" description="Helicase ATP-binding" evidence="5">
    <location>
        <begin position="233"/>
        <end position="391"/>
    </location>
</feature>
<dbReference type="Gene3D" id="3.40.50.300">
    <property type="entry name" value="P-loop containing nucleotide triphosphate hydrolases"/>
    <property type="match status" value="1"/>
</dbReference>
<dbReference type="InterPro" id="IPR001650">
    <property type="entry name" value="Helicase_C-like"/>
</dbReference>
<comment type="caution">
    <text evidence="7">The sequence shown here is derived from an EMBL/GenBank/DDBJ whole genome shotgun (WGS) entry which is preliminary data.</text>
</comment>
<evidence type="ECO:0000256" key="2">
    <source>
        <dbReference type="PROSITE-ProRule" id="PRU00325"/>
    </source>
</evidence>
<dbReference type="GO" id="GO:0016787">
    <property type="term" value="F:hydrolase activity"/>
    <property type="evidence" value="ECO:0007669"/>
    <property type="project" value="UniProtKB-KW"/>
</dbReference>
<dbReference type="SUPFAM" id="SSF52540">
    <property type="entry name" value="P-loop containing nucleoside triphosphate hydrolases"/>
    <property type="match status" value="2"/>
</dbReference>
<evidence type="ECO:0000259" key="6">
    <source>
        <dbReference type="PROSITE" id="PS51194"/>
    </source>
</evidence>
<proteinExistence type="predicted"/>
<keyword evidence="2" id="KW-0479">Metal-binding</keyword>
<feature type="compositionally biased region" description="Basic and acidic residues" evidence="3">
    <location>
        <begin position="704"/>
        <end position="723"/>
    </location>
</feature>
<dbReference type="AlphaFoldDB" id="A0A0G1CMT8"/>
<dbReference type="STRING" id="1618446.UV61_C0006G0045"/>
<dbReference type="SMART" id="SM00487">
    <property type="entry name" value="DEXDc"/>
    <property type="match status" value="1"/>
</dbReference>
<feature type="domain" description="SWIM-type" evidence="4">
    <location>
        <begin position="65"/>
        <end position="103"/>
    </location>
</feature>
<dbReference type="GO" id="GO:0008270">
    <property type="term" value="F:zinc ion binding"/>
    <property type="evidence" value="ECO:0007669"/>
    <property type="project" value="UniProtKB-KW"/>
</dbReference>
<dbReference type="InterPro" id="IPR038718">
    <property type="entry name" value="SNF2-like_sf"/>
</dbReference>